<dbReference type="AlphaFoldDB" id="A0A7D9L413"/>
<evidence type="ECO:0000313" key="2">
    <source>
        <dbReference type="Proteomes" id="UP001152795"/>
    </source>
</evidence>
<evidence type="ECO:0000313" key="1">
    <source>
        <dbReference type="EMBL" id="CAB4026516.1"/>
    </source>
</evidence>
<name>A0A7D9L413_PARCT</name>
<accession>A0A7D9L413</accession>
<sequence>MQYHYWTFEYVVLLKSKRKTAEHIRAYKKHNGVHILSILAPRMSMFETKHRETDVNAFSLNMQIPDETNAIFAIGKCNTSADYYFMNILVEYQVHEECRYF</sequence>
<reference evidence="1" key="1">
    <citation type="submission" date="2020-04" db="EMBL/GenBank/DDBJ databases">
        <authorList>
            <person name="Alioto T."/>
            <person name="Alioto T."/>
            <person name="Gomez Garrido J."/>
        </authorList>
    </citation>
    <scope>NUCLEOTIDE SEQUENCE</scope>
    <source>
        <strain evidence="1">A484AB</strain>
    </source>
</reference>
<organism evidence="1 2">
    <name type="scientific">Paramuricea clavata</name>
    <name type="common">Red gorgonian</name>
    <name type="synonym">Violescent sea-whip</name>
    <dbReference type="NCBI Taxonomy" id="317549"/>
    <lineage>
        <taxon>Eukaryota</taxon>
        <taxon>Metazoa</taxon>
        <taxon>Cnidaria</taxon>
        <taxon>Anthozoa</taxon>
        <taxon>Octocorallia</taxon>
        <taxon>Malacalcyonacea</taxon>
        <taxon>Plexauridae</taxon>
        <taxon>Paramuricea</taxon>
    </lineage>
</organism>
<dbReference type="Proteomes" id="UP001152795">
    <property type="component" value="Unassembled WGS sequence"/>
</dbReference>
<gene>
    <name evidence="1" type="ORF">PACLA_8A049270</name>
</gene>
<keyword evidence="2" id="KW-1185">Reference proteome</keyword>
<dbReference type="EMBL" id="CACRXK020014241">
    <property type="protein sequence ID" value="CAB4026516.1"/>
    <property type="molecule type" value="Genomic_DNA"/>
</dbReference>
<proteinExistence type="predicted"/>
<comment type="caution">
    <text evidence="1">The sequence shown here is derived from an EMBL/GenBank/DDBJ whole genome shotgun (WGS) entry which is preliminary data.</text>
</comment>
<protein>
    <submittedName>
        <fullName evidence="1">Uncharacterized protein</fullName>
    </submittedName>
</protein>